<evidence type="ECO:0000313" key="2">
    <source>
        <dbReference type="Proteomes" id="UP001152795"/>
    </source>
</evidence>
<accession>A0A7D9HDL3</accession>
<comment type="caution">
    <text evidence="1">The sequence shown here is derived from an EMBL/GenBank/DDBJ whole genome shotgun (WGS) entry which is preliminary data.</text>
</comment>
<sequence length="118" mass="13862">MTKKKPKFGVLPVLNMPSRSYEKETKLERPSRVIVKEQVMTKKHVYYKHFSDFCNRITQLKSLTEWSVEKTNNRVVFRKLNPSLLLAEYEIIADDSLGFTIIILGWLVPENHFFTQGT</sequence>
<dbReference type="Proteomes" id="UP001152795">
    <property type="component" value="Unassembled WGS sequence"/>
</dbReference>
<name>A0A7D9HDL3_PARCT</name>
<organism evidence="1 2">
    <name type="scientific">Paramuricea clavata</name>
    <name type="common">Red gorgonian</name>
    <name type="synonym">Violescent sea-whip</name>
    <dbReference type="NCBI Taxonomy" id="317549"/>
    <lineage>
        <taxon>Eukaryota</taxon>
        <taxon>Metazoa</taxon>
        <taxon>Cnidaria</taxon>
        <taxon>Anthozoa</taxon>
        <taxon>Octocorallia</taxon>
        <taxon>Malacalcyonacea</taxon>
        <taxon>Plexauridae</taxon>
        <taxon>Paramuricea</taxon>
    </lineage>
</organism>
<dbReference type="AlphaFoldDB" id="A0A7D9HDL3"/>
<reference evidence="1" key="1">
    <citation type="submission" date="2020-04" db="EMBL/GenBank/DDBJ databases">
        <authorList>
            <person name="Alioto T."/>
            <person name="Alioto T."/>
            <person name="Gomez Garrido J."/>
        </authorList>
    </citation>
    <scope>NUCLEOTIDE SEQUENCE</scope>
    <source>
        <strain evidence="1">A484AB</strain>
    </source>
</reference>
<protein>
    <submittedName>
        <fullName evidence="1">Uncharacterized protein</fullName>
    </submittedName>
</protein>
<gene>
    <name evidence="1" type="ORF">PACLA_8A032460</name>
</gene>
<keyword evidence="2" id="KW-1185">Reference proteome</keyword>
<dbReference type="EMBL" id="CACRXK020000436">
    <property type="protein sequence ID" value="CAB3981864.1"/>
    <property type="molecule type" value="Genomic_DNA"/>
</dbReference>
<evidence type="ECO:0000313" key="1">
    <source>
        <dbReference type="EMBL" id="CAB3981864.1"/>
    </source>
</evidence>
<proteinExistence type="predicted"/>
<dbReference type="OrthoDB" id="5965425at2759"/>